<proteinExistence type="predicted"/>
<sequence>MPLTWNNPRLSQRTTPIDGPGATWLRTELLNYLTPSWLAARNQQDGDLFLHLAAQQWLSRFPTDILTGTPSYLVFNHAGSLEAIEKSIEKEIQCSNEQALNRQTKHLLDMFQVNILYGTVQCLECDWQDELHYVLALFDKKFPVTDLSYPEFPSTFNPHYALYAYIHSEPCYQCFSHRSKGQIDEGVLLWSWYQEEYNSDSD</sequence>
<accession>A0ABR1J4K4</accession>
<gene>
    <name evidence="1" type="ORF">VKT23_013877</name>
</gene>
<name>A0ABR1J4K4_9AGAR</name>
<dbReference type="EMBL" id="JBANRG010000039">
    <property type="protein sequence ID" value="KAK7448118.1"/>
    <property type="molecule type" value="Genomic_DNA"/>
</dbReference>
<dbReference type="Proteomes" id="UP001498398">
    <property type="component" value="Unassembled WGS sequence"/>
</dbReference>
<comment type="caution">
    <text evidence="1">The sequence shown here is derived from an EMBL/GenBank/DDBJ whole genome shotgun (WGS) entry which is preliminary data.</text>
</comment>
<organism evidence="1 2">
    <name type="scientific">Marasmiellus scandens</name>
    <dbReference type="NCBI Taxonomy" id="2682957"/>
    <lineage>
        <taxon>Eukaryota</taxon>
        <taxon>Fungi</taxon>
        <taxon>Dikarya</taxon>
        <taxon>Basidiomycota</taxon>
        <taxon>Agaricomycotina</taxon>
        <taxon>Agaricomycetes</taxon>
        <taxon>Agaricomycetidae</taxon>
        <taxon>Agaricales</taxon>
        <taxon>Marasmiineae</taxon>
        <taxon>Omphalotaceae</taxon>
        <taxon>Marasmiellus</taxon>
    </lineage>
</organism>
<evidence type="ECO:0000313" key="2">
    <source>
        <dbReference type="Proteomes" id="UP001498398"/>
    </source>
</evidence>
<evidence type="ECO:0000313" key="1">
    <source>
        <dbReference type="EMBL" id="KAK7448118.1"/>
    </source>
</evidence>
<keyword evidence="2" id="KW-1185">Reference proteome</keyword>
<protein>
    <submittedName>
        <fullName evidence="1">Uncharacterized protein</fullName>
    </submittedName>
</protein>
<reference evidence="1 2" key="1">
    <citation type="submission" date="2024-01" db="EMBL/GenBank/DDBJ databases">
        <title>A draft genome for the cacao thread blight pathogen Marasmiellus scandens.</title>
        <authorList>
            <person name="Baruah I.K."/>
            <person name="Leung J."/>
            <person name="Bukari Y."/>
            <person name="Amoako-Attah I."/>
            <person name="Meinhardt L.W."/>
            <person name="Bailey B.A."/>
            <person name="Cohen S.P."/>
        </authorList>
    </citation>
    <scope>NUCLEOTIDE SEQUENCE [LARGE SCALE GENOMIC DNA]</scope>
    <source>
        <strain evidence="1 2">GH-19</strain>
    </source>
</reference>